<evidence type="ECO:0000256" key="5">
    <source>
        <dbReference type="ARBA" id="ARBA00022679"/>
    </source>
</evidence>
<dbReference type="InterPro" id="IPR050428">
    <property type="entry name" value="TCS_sensor_his_kinase"/>
</dbReference>
<evidence type="ECO:0000256" key="3">
    <source>
        <dbReference type="ARBA" id="ARBA00012438"/>
    </source>
</evidence>
<keyword evidence="5" id="KW-0808">Transferase</keyword>
<dbReference type="EC" id="2.7.13.3" evidence="3"/>
<accession>A0A2D2D6Q4</accession>
<comment type="catalytic activity">
    <reaction evidence="1">
        <text>ATP + protein L-histidine = ADP + protein N-phospho-L-histidine.</text>
        <dbReference type="EC" id="2.7.13.3"/>
    </reaction>
</comment>
<protein>
    <recommendedName>
        <fullName evidence="3">histidine kinase</fullName>
        <ecNumber evidence="3">2.7.13.3</ecNumber>
    </recommendedName>
</protein>
<feature type="transmembrane region" description="Helical" evidence="12">
    <location>
        <begin position="6"/>
        <end position="29"/>
    </location>
</feature>
<dbReference type="SUPFAM" id="SSF47384">
    <property type="entry name" value="Homodimeric domain of signal transducing histidine kinase"/>
    <property type="match status" value="1"/>
</dbReference>
<dbReference type="Proteomes" id="UP000230709">
    <property type="component" value="Plasmid pOB3b1"/>
</dbReference>
<geneLocation type="plasmid" evidence="16">
    <name>pob3b1</name>
</geneLocation>
<evidence type="ECO:0000256" key="9">
    <source>
        <dbReference type="ARBA" id="ARBA00022840"/>
    </source>
</evidence>
<keyword evidence="7" id="KW-0547">Nucleotide-binding</keyword>
<feature type="domain" description="HAMP" evidence="14">
    <location>
        <begin position="171"/>
        <end position="223"/>
    </location>
</feature>
<dbReference type="GO" id="GO:0005886">
    <property type="term" value="C:plasma membrane"/>
    <property type="evidence" value="ECO:0007669"/>
    <property type="project" value="TreeGrafter"/>
</dbReference>
<dbReference type="Pfam" id="PF02518">
    <property type="entry name" value="HATPase_c"/>
    <property type="match status" value="1"/>
</dbReference>
<dbReference type="SMART" id="SM00388">
    <property type="entry name" value="HisKA"/>
    <property type="match status" value="1"/>
</dbReference>
<feature type="transmembrane region" description="Helical" evidence="12">
    <location>
        <begin position="147"/>
        <end position="170"/>
    </location>
</feature>
<keyword evidence="11" id="KW-0902">Two-component regulatory system</keyword>
<sequence>MSSLRARLFVVLLTATCVIWLCATFWVYIGSKAEFERAFDNRLRESAKMVASLVSGGALLSADVIDAAASPGYERVLSCQIWSLDGRLIAHSSGAPKGRLAFADSGFSEHVVEGESWRVYTAEDTAKGVRVMVGDRVGMRDHLVHDLVAGLVVPALLVIPVLSAALWLSLRLELRPLRIMAEQLRDRAADDMTPVDAALAPSEVRPLMEALNGLLANLDAALRHDRELTAFAAHELRTPLAGLKTQAQIALAAADPAVREGALLQILVSADRTTRLIRQLLTLATLDAEAHQAMASEHVNLGEILDEIVASSQPKNDSVFIRIDPELHRTNVFSNREILTVALRNLHENALQYVSPSGVISWGYENEPRCIVIEDEGPGIPEDELPLAVRRFFRGRRKSATGAGLGLSIVELAALRLGWRLMLTNRKDRAGLRAALRFADGSEAA</sequence>
<dbReference type="Gene3D" id="3.30.565.10">
    <property type="entry name" value="Histidine kinase-like ATPase, C-terminal domain"/>
    <property type="match status" value="1"/>
</dbReference>
<keyword evidence="8 15" id="KW-0418">Kinase</keyword>
<evidence type="ECO:0000256" key="6">
    <source>
        <dbReference type="ARBA" id="ARBA00022692"/>
    </source>
</evidence>
<comment type="subcellular location">
    <subcellularLocation>
        <location evidence="2">Membrane</location>
        <topology evidence="2">Multi-pass membrane protein</topology>
    </subcellularLocation>
</comment>
<dbReference type="GO" id="GO:0000155">
    <property type="term" value="F:phosphorelay sensor kinase activity"/>
    <property type="evidence" value="ECO:0007669"/>
    <property type="project" value="InterPro"/>
</dbReference>
<gene>
    <name evidence="15" type="ORF">CQW49_22250</name>
</gene>
<dbReference type="STRING" id="595536.GCA_000178815_00256"/>
<dbReference type="GO" id="GO:0005524">
    <property type="term" value="F:ATP binding"/>
    <property type="evidence" value="ECO:0007669"/>
    <property type="project" value="UniProtKB-KW"/>
</dbReference>
<keyword evidence="6 12" id="KW-0812">Transmembrane</keyword>
<keyword evidence="9" id="KW-0067">ATP-binding</keyword>
<dbReference type="SUPFAM" id="SSF55874">
    <property type="entry name" value="ATPase domain of HSP90 chaperone/DNA topoisomerase II/histidine kinase"/>
    <property type="match status" value="1"/>
</dbReference>
<dbReference type="KEGG" id="mtw:CQW49_22250"/>
<evidence type="ECO:0000256" key="4">
    <source>
        <dbReference type="ARBA" id="ARBA00022553"/>
    </source>
</evidence>
<dbReference type="InterPro" id="IPR003660">
    <property type="entry name" value="HAMP_dom"/>
</dbReference>
<keyword evidence="12" id="KW-0472">Membrane</keyword>
<dbReference type="PANTHER" id="PTHR45436">
    <property type="entry name" value="SENSOR HISTIDINE KINASE YKOH"/>
    <property type="match status" value="1"/>
</dbReference>
<proteinExistence type="predicted"/>
<evidence type="ECO:0000256" key="1">
    <source>
        <dbReference type="ARBA" id="ARBA00000085"/>
    </source>
</evidence>
<keyword evidence="4" id="KW-0597">Phosphoprotein</keyword>
<dbReference type="SMART" id="SM00387">
    <property type="entry name" value="HATPase_c"/>
    <property type="match status" value="1"/>
</dbReference>
<keyword evidence="15" id="KW-0614">Plasmid</keyword>
<reference evidence="16" key="1">
    <citation type="submission" date="2017-10" db="EMBL/GenBank/DDBJ databases">
        <title>Completed PacBio SMRT sequence of Methylosinus trichosporium OB3b reveals presence of a third large plasmid.</title>
        <authorList>
            <person name="Charles T.C."/>
            <person name="Lynch M.D.J."/>
            <person name="Heil J.R."/>
            <person name="Cheng J."/>
        </authorList>
    </citation>
    <scope>NUCLEOTIDE SEQUENCE [LARGE SCALE GENOMIC DNA]</scope>
    <source>
        <strain evidence="16">OB3b</strain>
        <plasmid evidence="16">pob3b1</plasmid>
    </source>
</reference>
<feature type="domain" description="Histidine kinase" evidence="13">
    <location>
        <begin position="231"/>
        <end position="442"/>
    </location>
</feature>
<dbReference type="InterPro" id="IPR013727">
    <property type="entry name" value="2CSK_N"/>
</dbReference>
<dbReference type="Pfam" id="PF08521">
    <property type="entry name" value="2CSK_N"/>
    <property type="match status" value="1"/>
</dbReference>
<dbReference type="InterPro" id="IPR003661">
    <property type="entry name" value="HisK_dim/P_dom"/>
</dbReference>
<evidence type="ECO:0000256" key="7">
    <source>
        <dbReference type="ARBA" id="ARBA00022741"/>
    </source>
</evidence>
<dbReference type="InterPro" id="IPR036097">
    <property type="entry name" value="HisK_dim/P_sf"/>
</dbReference>
<dbReference type="PROSITE" id="PS50885">
    <property type="entry name" value="HAMP"/>
    <property type="match status" value="1"/>
</dbReference>
<dbReference type="InterPro" id="IPR036890">
    <property type="entry name" value="HATPase_C_sf"/>
</dbReference>
<dbReference type="InterPro" id="IPR005467">
    <property type="entry name" value="His_kinase_dom"/>
</dbReference>
<evidence type="ECO:0000256" key="11">
    <source>
        <dbReference type="ARBA" id="ARBA00023012"/>
    </source>
</evidence>
<dbReference type="PROSITE" id="PS50109">
    <property type="entry name" value="HIS_KIN"/>
    <property type="match status" value="1"/>
</dbReference>
<dbReference type="CDD" id="cd00082">
    <property type="entry name" value="HisKA"/>
    <property type="match status" value="1"/>
</dbReference>
<evidence type="ECO:0000259" key="14">
    <source>
        <dbReference type="PROSITE" id="PS50885"/>
    </source>
</evidence>
<dbReference type="InterPro" id="IPR003594">
    <property type="entry name" value="HATPase_dom"/>
</dbReference>
<dbReference type="PANTHER" id="PTHR45436:SF14">
    <property type="entry name" value="SENSOR PROTEIN QSEC"/>
    <property type="match status" value="1"/>
</dbReference>
<evidence type="ECO:0000256" key="12">
    <source>
        <dbReference type="SAM" id="Phobius"/>
    </source>
</evidence>
<dbReference type="RefSeq" id="WP_003615225.1">
    <property type="nucleotide sequence ID" value="NZ_ADVE02000002.1"/>
</dbReference>
<evidence type="ECO:0000256" key="8">
    <source>
        <dbReference type="ARBA" id="ARBA00022777"/>
    </source>
</evidence>
<evidence type="ECO:0000313" key="16">
    <source>
        <dbReference type="Proteomes" id="UP000230709"/>
    </source>
</evidence>
<organism evidence="15 16">
    <name type="scientific">Methylosinus trichosporium (strain ATCC 35070 / NCIMB 11131 / UNIQEM 75 / OB3b)</name>
    <dbReference type="NCBI Taxonomy" id="595536"/>
    <lineage>
        <taxon>Bacteria</taxon>
        <taxon>Pseudomonadati</taxon>
        <taxon>Pseudomonadota</taxon>
        <taxon>Alphaproteobacteria</taxon>
        <taxon>Hyphomicrobiales</taxon>
        <taxon>Methylocystaceae</taxon>
        <taxon>Methylosinus</taxon>
    </lineage>
</organism>
<dbReference type="EMBL" id="CP023738">
    <property type="protein sequence ID" value="ATQ70700.1"/>
    <property type="molecule type" value="Genomic_DNA"/>
</dbReference>
<evidence type="ECO:0000256" key="2">
    <source>
        <dbReference type="ARBA" id="ARBA00004141"/>
    </source>
</evidence>
<dbReference type="AlphaFoldDB" id="A0A2D2D6Q4"/>
<evidence type="ECO:0000313" key="15">
    <source>
        <dbReference type="EMBL" id="ATQ70700.1"/>
    </source>
</evidence>
<keyword evidence="16" id="KW-1185">Reference proteome</keyword>
<dbReference type="Pfam" id="PF00512">
    <property type="entry name" value="HisKA"/>
    <property type="match status" value="1"/>
</dbReference>
<name>A0A2D2D6Q4_METT3</name>
<keyword evidence="10 12" id="KW-1133">Transmembrane helix</keyword>
<evidence type="ECO:0000256" key="10">
    <source>
        <dbReference type="ARBA" id="ARBA00022989"/>
    </source>
</evidence>
<dbReference type="Gene3D" id="1.10.287.130">
    <property type="match status" value="1"/>
</dbReference>
<evidence type="ECO:0000259" key="13">
    <source>
        <dbReference type="PROSITE" id="PS50109"/>
    </source>
</evidence>